<dbReference type="InterPro" id="IPR018800">
    <property type="entry name" value="PRCC"/>
</dbReference>
<gene>
    <name evidence="2" type="ORF">IWQ60_007439</name>
</gene>
<evidence type="ECO:0000313" key="2">
    <source>
        <dbReference type="EMBL" id="KAJ1918687.1"/>
    </source>
</evidence>
<sequence length="243" mass="25957">MSLVPEYDSDATSGSDAEVEPLPVLTNPPVVPEDASSPQLNPPPTVHGEEDYENEGPAAKARKINSGLPTCPAEYTTATAVRTPAESYPYATVDPAAYQYDYTAYYNGAYPGHGYDQTAIAAPATNGTAADFSLDDEALRKMGGRRALRAGVKLQDISQTTQLHNATTHTPAFQASAPPLDGPASASSGTTTAPDHLKPSQMQKRKNNIMSLAFQSVENETKIKELYASGRQSKRETQGKYGF</sequence>
<feature type="region of interest" description="Disordered" evidence="1">
    <location>
        <begin position="172"/>
        <end position="208"/>
    </location>
</feature>
<dbReference type="PANTHER" id="PTHR13621">
    <property type="entry name" value="PROLINE-RICH PROTEIN PRCC"/>
    <property type="match status" value="1"/>
</dbReference>
<dbReference type="AlphaFoldDB" id="A0A9W8DQJ9"/>
<protein>
    <recommendedName>
        <fullName evidence="4">Mitotic checkpoint regulator, MAD2B-interacting-domain-containing protein</fullName>
    </recommendedName>
</protein>
<feature type="region of interest" description="Disordered" evidence="1">
    <location>
        <begin position="1"/>
        <end position="69"/>
    </location>
</feature>
<dbReference type="GO" id="GO:0005634">
    <property type="term" value="C:nucleus"/>
    <property type="evidence" value="ECO:0007669"/>
    <property type="project" value="TreeGrafter"/>
</dbReference>
<dbReference type="EMBL" id="JANBPT010000496">
    <property type="protein sequence ID" value="KAJ1918687.1"/>
    <property type="molecule type" value="Genomic_DNA"/>
</dbReference>
<dbReference type="Proteomes" id="UP001150569">
    <property type="component" value="Unassembled WGS sequence"/>
</dbReference>
<proteinExistence type="predicted"/>
<keyword evidence="3" id="KW-1185">Reference proteome</keyword>
<name>A0A9W8DQJ9_9FUNG</name>
<evidence type="ECO:0000256" key="1">
    <source>
        <dbReference type="SAM" id="MobiDB-lite"/>
    </source>
</evidence>
<dbReference type="OrthoDB" id="206969at2759"/>
<dbReference type="Pfam" id="PF10253">
    <property type="entry name" value="PRCC"/>
    <property type="match status" value="1"/>
</dbReference>
<comment type="caution">
    <text evidence="2">The sequence shown here is derived from an EMBL/GenBank/DDBJ whole genome shotgun (WGS) entry which is preliminary data.</text>
</comment>
<organism evidence="2 3">
    <name type="scientific">Tieghemiomyces parasiticus</name>
    <dbReference type="NCBI Taxonomy" id="78921"/>
    <lineage>
        <taxon>Eukaryota</taxon>
        <taxon>Fungi</taxon>
        <taxon>Fungi incertae sedis</taxon>
        <taxon>Zoopagomycota</taxon>
        <taxon>Kickxellomycotina</taxon>
        <taxon>Dimargaritomycetes</taxon>
        <taxon>Dimargaritales</taxon>
        <taxon>Dimargaritaceae</taxon>
        <taxon>Tieghemiomyces</taxon>
    </lineage>
</organism>
<reference evidence="2" key="1">
    <citation type="submission" date="2022-07" db="EMBL/GenBank/DDBJ databases">
        <title>Phylogenomic reconstructions and comparative analyses of Kickxellomycotina fungi.</title>
        <authorList>
            <person name="Reynolds N.K."/>
            <person name="Stajich J.E."/>
            <person name="Barry K."/>
            <person name="Grigoriev I.V."/>
            <person name="Crous P."/>
            <person name="Smith M.E."/>
        </authorList>
    </citation>
    <scope>NUCLEOTIDE SEQUENCE</scope>
    <source>
        <strain evidence="2">RSA 861</strain>
    </source>
</reference>
<dbReference type="PANTHER" id="PTHR13621:SF2">
    <property type="entry name" value="PROLINE-RICH PROTEIN PRCC"/>
    <property type="match status" value="1"/>
</dbReference>
<evidence type="ECO:0008006" key="4">
    <source>
        <dbReference type="Google" id="ProtNLM"/>
    </source>
</evidence>
<evidence type="ECO:0000313" key="3">
    <source>
        <dbReference type="Proteomes" id="UP001150569"/>
    </source>
</evidence>
<accession>A0A9W8DQJ9</accession>